<accession>A0A917Q8R6</accession>
<keyword evidence="1" id="KW-0285">Flavoprotein</keyword>
<sequence length="404" mass="43607">MTSTVARTTIASTTSPLSPNYPASQYFSAEDYSRFHERAVRYDADNTFFTEDFEDLRAAGYLVAALPAEYGGRGLTLSEVAREQRQLAYWAPATALAVNMHLYWTGPAAALTTAGVEDLTWLLEALRDGQIFAAGHGERGNDVGLDNAQVRALPQPDGSYLVNGRKTFTSLGPAWTSIGIHALDDSDPANPVVVHLFVDRDQPGVRTEETWDTLGVRATRSDDTVFENARAEASTVVGTHAPGAPYPPYINGILGWYLPLVANVYFGIARRALDVAILAAQARPSLVPGVADHASKPAVQRQIAEAEILLDAAHALLETTTRDADSGVDLGNWAVPRLFSAKEFTTRTAKEVVDIAVQVAGAAAVSRRNELERLYRDVRTGQLHPPNTDAILDVIGKFALGVLP</sequence>
<dbReference type="Gene3D" id="2.40.110.10">
    <property type="entry name" value="Butyryl-CoA Dehydrogenase, subunit A, domain 2"/>
    <property type="match status" value="1"/>
</dbReference>
<name>A0A917Q8R6_9NOCA</name>
<dbReference type="PANTHER" id="PTHR43884">
    <property type="entry name" value="ACYL-COA DEHYDROGENASE"/>
    <property type="match status" value="1"/>
</dbReference>
<evidence type="ECO:0000256" key="1">
    <source>
        <dbReference type="ARBA" id="ARBA00022630"/>
    </source>
</evidence>
<reference evidence="6" key="2">
    <citation type="submission" date="2020-09" db="EMBL/GenBank/DDBJ databases">
        <authorList>
            <person name="Sun Q."/>
            <person name="Zhou Y."/>
        </authorList>
    </citation>
    <scope>NUCLEOTIDE SEQUENCE</scope>
    <source>
        <strain evidence="6">CGMCC 4.7278</strain>
    </source>
</reference>
<dbReference type="InterPro" id="IPR013786">
    <property type="entry name" value="AcylCoA_DH/ox_N"/>
</dbReference>
<dbReference type="Pfam" id="PF02771">
    <property type="entry name" value="Acyl-CoA_dh_N"/>
    <property type="match status" value="1"/>
</dbReference>
<dbReference type="Pfam" id="PF02770">
    <property type="entry name" value="Acyl-CoA_dh_M"/>
    <property type="match status" value="1"/>
</dbReference>
<evidence type="ECO:0000313" key="6">
    <source>
        <dbReference type="EMBL" id="GGK35925.1"/>
    </source>
</evidence>
<dbReference type="InterPro" id="IPR013107">
    <property type="entry name" value="Acyl-CoA_DH_C"/>
</dbReference>
<evidence type="ECO:0000313" key="7">
    <source>
        <dbReference type="Proteomes" id="UP000612956"/>
    </source>
</evidence>
<dbReference type="PIRSF" id="PIRSF016578">
    <property type="entry name" value="HsaA"/>
    <property type="match status" value="1"/>
</dbReference>
<dbReference type="GO" id="GO:0050660">
    <property type="term" value="F:flavin adenine dinucleotide binding"/>
    <property type="evidence" value="ECO:0007669"/>
    <property type="project" value="InterPro"/>
</dbReference>
<dbReference type="PANTHER" id="PTHR43884:SF25">
    <property type="entry name" value="ACYL-COA DEHYDROGENASE YDBM-RELATED"/>
    <property type="match status" value="1"/>
</dbReference>
<dbReference type="AlphaFoldDB" id="A0A917Q8R6"/>
<gene>
    <name evidence="6" type="primary">acd</name>
    <name evidence="6" type="ORF">GCM10011591_04430</name>
</gene>
<dbReference type="Pfam" id="PF08028">
    <property type="entry name" value="Acyl-CoA_dh_2"/>
    <property type="match status" value="1"/>
</dbReference>
<dbReference type="InterPro" id="IPR046373">
    <property type="entry name" value="Acyl-CoA_Oxase/DH_mid-dom_sf"/>
</dbReference>
<dbReference type="InterPro" id="IPR009100">
    <property type="entry name" value="AcylCoA_DH/oxidase_NM_dom_sf"/>
</dbReference>
<dbReference type="GO" id="GO:0003995">
    <property type="term" value="F:acyl-CoA dehydrogenase activity"/>
    <property type="evidence" value="ECO:0007669"/>
    <property type="project" value="TreeGrafter"/>
</dbReference>
<keyword evidence="7" id="KW-1185">Reference proteome</keyword>
<feature type="domain" description="Acyl-CoA dehydrogenase C-terminal" evidence="5">
    <location>
        <begin position="262"/>
        <end position="384"/>
    </location>
</feature>
<dbReference type="InterPro" id="IPR036250">
    <property type="entry name" value="AcylCo_DH-like_C"/>
</dbReference>
<feature type="domain" description="Acyl-CoA dehydrogenase/oxidase N-terminal" evidence="4">
    <location>
        <begin position="37"/>
        <end position="103"/>
    </location>
</feature>
<dbReference type="Gene3D" id="1.20.140.10">
    <property type="entry name" value="Butyryl-CoA Dehydrogenase, subunit A, domain 3"/>
    <property type="match status" value="1"/>
</dbReference>
<dbReference type="EMBL" id="BMMW01000001">
    <property type="protein sequence ID" value="GGK35925.1"/>
    <property type="molecule type" value="Genomic_DNA"/>
</dbReference>
<evidence type="ECO:0000256" key="2">
    <source>
        <dbReference type="ARBA" id="ARBA00023002"/>
    </source>
</evidence>
<feature type="domain" description="Acyl-CoA oxidase/dehydrogenase middle" evidence="3">
    <location>
        <begin position="144"/>
        <end position="228"/>
    </location>
</feature>
<reference evidence="6" key="1">
    <citation type="journal article" date="2014" name="Int. J. Syst. Evol. Microbiol.">
        <title>Complete genome sequence of Corynebacterium casei LMG S-19264T (=DSM 44701T), isolated from a smear-ripened cheese.</title>
        <authorList>
            <consortium name="US DOE Joint Genome Institute (JGI-PGF)"/>
            <person name="Walter F."/>
            <person name="Albersmeier A."/>
            <person name="Kalinowski J."/>
            <person name="Ruckert C."/>
        </authorList>
    </citation>
    <scope>NUCLEOTIDE SEQUENCE</scope>
    <source>
        <strain evidence="6">CGMCC 4.7278</strain>
    </source>
</reference>
<dbReference type="SUPFAM" id="SSF47203">
    <property type="entry name" value="Acyl-CoA dehydrogenase C-terminal domain-like"/>
    <property type="match status" value="1"/>
</dbReference>
<evidence type="ECO:0000259" key="3">
    <source>
        <dbReference type="Pfam" id="PF02770"/>
    </source>
</evidence>
<dbReference type="InterPro" id="IPR006091">
    <property type="entry name" value="Acyl-CoA_Oxase/DH_mid-dom"/>
</dbReference>
<dbReference type="InterPro" id="IPR037069">
    <property type="entry name" value="AcylCoA_DH/ox_N_sf"/>
</dbReference>
<dbReference type="SUPFAM" id="SSF56645">
    <property type="entry name" value="Acyl-CoA dehydrogenase NM domain-like"/>
    <property type="match status" value="1"/>
</dbReference>
<keyword evidence="2" id="KW-0560">Oxidoreductase</keyword>
<evidence type="ECO:0000259" key="5">
    <source>
        <dbReference type="Pfam" id="PF08028"/>
    </source>
</evidence>
<evidence type="ECO:0000259" key="4">
    <source>
        <dbReference type="Pfam" id="PF02771"/>
    </source>
</evidence>
<dbReference type="Proteomes" id="UP000612956">
    <property type="component" value="Unassembled WGS sequence"/>
</dbReference>
<proteinExistence type="predicted"/>
<dbReference type="Gene3D" id="1.10.540.10">
    <property type="entry name" value="Acyl-CoA dehydrogenase/oxidase, N-terminal domain"/>
    <property type="match status" value="1"/>
</dbReference>
<comment type="caution">
    <text evidence="6">The sequence shown here is derived from an EMBL/GenBank/DDBJ whole genome shotgun (WGS) entry which is preliminary data.</text>
</comment>
<dbReference type="RefSeq" id="WP_188827007.1">
    <property type="nucleotide sequence ID" value="NZ_BMMW01000001.1"/>
</dbReference>
<organism evidence="6 7">
    <name type="scientific">Nocardia camponoti</name>
    <dbReference type="NCBI Taxonomy" id="1616106"/>
    <lineage>
        <taxon>Bacteria</taxon>
        <taxon>Bacillati</taxon>
        <taxon>Actinomycetota</taxon>
        <taxon>Actinomycetes</taxon>
        <taxon>Mycobacteriales</taxon>
        <taxon>Nocardiaceae</taxon>
        <taxon>Nocardia</taxon>
    </lineage>
</organism>
<protein>
    <submittedName>
        <fullName evidence="6">Acyl-CoA dehydrogenase</fullName>
    </submittedName>
</protein>